<dbReference type="SUPFAM" id="SSF46565">
    <property type="entry name" value="Chaperone J-domain"/>
    <property type="match status" value="1"/>
</dbReference>
<dbReference type="Gene3D" id="1.10.287.110">
    <property type="entry name" value="DnaJ domain"/>
    <property type="match status" value="1"/>
</dbReference>
<accession>A0A7J6UN39</accession>
<feature type="non-terminal residue" evidence="2">
    <location>
        <position position="1"/>
    </location>
</feature>
<dbReference type="InterPro" id="IPR001623">
    <property type="entry name" value="DnaJ_domain"/>
</dbReference>
<dbReference type="SMART" id="SM00271">
    <property type="entry name" value="DnaJ"/>
    <property type="match status" value="1"/>
</dbReference>
<feature type="non-terminal residue" evidence="2">
    <location>
        <position position="101"/>
    </location>
</feature>
<protein>
    <submittedName>
        <fullName evidence="2">DnaJ (Hsp40), sub C, member 2</fullName>
    </submittedName>
</protein>
<dbReference type="CDD" id="cd06257">
    <property type="entry name" value="DnaJ"/>
    <property type="match status" value="1"/>
</dbReference>
<dbReference type="AlphaFoldDB" id="A0A7J6UN39"/>
<comment type="caution">
    <text evidence="2">The sequence shown here is derived from an EMBL/GenBank/DDBJ whole genome shotgun (WGS) entry which is preliminary data.</text>
</comment>
<evidence type="ECO:0000259" key="1">
    <source>
        <dbReference type="PROSITE" id="PS50076"/>
    </source>
</evidence>
<dbReference type="InterPro" id="IPR050817">
    <property type="entry name" value="DjlA_DnaK_co-chaperone"/>
</dbReference>
<dbReference type="Pfam" id="PF00226">
    <property type="entry name" value="DnaJ"/>
    <property type="match status" value="1"/>
</dbReference>
<dbReference type="EMBL" id="JABANO010001162">
    <property type="protein sequence ID" value="KAF4758642.1"/>
    <property type="molecule type" value="Genomic_DNA"/>
</dbReference>
<dbReference type="InterPro" id="IPR036869">
    <property type="entry name" value="J_dom_sf"/>
</dbReference>
<dbReference type="PRINTS" id="PR00625">
    <property type="entry name" value="JDOMAIN"/>
</dbReference>
<dbReference type="Proteomes" id="UP000553632">
    <property type="component" value="Unassembled WGS sequence"/>
</dbReference>
<evidence type="ECO:0000313" key="3">
    <source>
        <dbReference type="Proteomes" id="UP000553632"/>
    </source>
</evidence>
<name>A0A7J6UN39_PEROL</name>
<dbReference type="PROSITE" id="PS50076">
    <property type="entry name" value="DNAJ_2"/>
    <property type="match status" value="1"/>
</dbReference>
<proteinExistence type="predicted"/>
<gene>
    <name evidence="2" type="primary">DNAJC2_1</name>
    <name evidence="2" type="ORF">FOZ63_002359</name>
</gene>
<sequence length="101" mass="11999">YPVNPNCCKDFCCLLAYVIPRDLNDRRAEPLRVEKVRLNLYDILKVGPTATQDQIKKSYRRLVLEHHPDKKKGSAEEEEEKLIFLRIQEAFEVLSDERRRK</sequence>
<evidence type="ECO:0000313" key="2">
    <source>
        <dbReference type="EMBL" id="KAF4758642.1"/>
    </source>
</evidence>
<dbReference type="OMA" id="DFCCLLA"/>
<organism evidence="2 3">
    <name type="scientific">Perkinsus olseni</name>
    <name type="common">Perkinsus atlanticus</name>
    <dbReference type="NCBI Taxonomy" id="32597"/>
    <lineage>
        <taxon>Eukaryota</taxon>
        <taxon>Sar</taxon>
        <taxon>Alveolata</taxon>
        <taxon>Perkinsozoa</taxon>
        <taxon>Perkinsea</taxon>
        <taxon>Perkinsida</taxon>
        <taxon>Perkinsidae</taxon>
        <taxon>Perkinsus</taxon>
    </lineage>
</organism>
<reference evidence="2 3" key="1">
    <citation type="submission" date="2020-04" db="EMBL/GenBank/DDBJ databases">
        <title>Perkinsus olseni comparative genomics.</title>
        <authorList>
            <person name="Bogema D.R."/>
        </authorList>
    </citation>
    <scope>NUCLEOTIDE SEQUENCE [LARGE SCALE GENOMIC DNA]</scope>
    <source>
        <strain evidence="2 3">ATCC PRA-207</strain>
    </source>
</reference>
<dbReference type="PANTHER" id="PTHR24074">
    <property type="entry name" value="CO-CHAPERONE PROTEIN DJLA"/>
    <property type="match status" value="1"/>
</dbReference>
<feature type="domain" description="J" evidence="1">
    <location>
        <begin position="39"/>
        <end position="101"/>
    </location>
</feature>
<keyword evidence="3" id="KW-1185">Reference proteome</keyword>